<organism evidence="5 6">
    <name type="scientific">Antarctobacter heliothermus</name>
    <dbReference type="NCBI Taxonomy" id="74033"/>
    <lineage>
        <taxon>Bacteria</taxon>
        <taxon>Pseudomonadati</taxon>
        <taxon>Pseudomonadota</taxon>
        <taxon>Alphaproteobacteria</taxon>
        <taxon>Rhodobacterales</taxon>
        <taxon>Roseobacteraceae</taxon>
        <taxon>Antarctobacter</taxon>
    </lineage>
</organism>
<proteinExistence type="predicted"/>
<dbReference type="RefSeq" id="WP_089275998.1">
    <property type="nucleotide sequence ID" value="NZ_FZON01000001.1"/>
</dbReference>
<dbReference type="Proteomes" id="UP000198440">
    <property type="component" value="Unassembled WGS sequence"/>
</dbReference>
<evidence type="ECO:0000313" key="5">
    <source>
        <dbReference type="EMBL" id="SNR97974.1"/>
    </source>
</evidence>
<evidence type="ECO:0000256" key="2">
    <source>
        <dbReference type="ARBA" id="ARBA00023125"/>
    </source>
</evidence>
<dbReference type="Gene3D" id="3.40.50.2300">
    <property type="match status" value="2"/>
</dbReference>
<dbReference type="PANTHER" id="PTHR30146">
    <property type="entry name" value="LACI-RELATED TRANSCRIPTIONAL REPRESSOR"/>
    <property type="match status" value="1"/>
</dbReference>
<dbReference type="Pfam" id="PF13377">
    <property type="entry name" value="Peripla_BP_3"/>
    <property type="match status" value="1"/>
</dbReference>
<keyword evidence="2" id="KW-0238">DNA-binding</keyword>
<dbReference type="InterPro" id="IPR000843">
    <property type="entry name" value="HTH_LacI"/>
</dbReference>
<dbReference type="EMBL" id="FZON01000001">
    <property type="protein sequence ID" value="SNR97974.1"/>
    <property type="molecule type" value="Genomic_DNA"/>
</dbReference>
<dbReference type="OrthoDB" id="234496at2"/>
<dbReference type="InterPro" id="IPR010982">
    <property type="entry name" value="Lambda_DNA-bd_dom_sf"/>
</dbReference>
<dbReference type="PROSITE" id="PS50932">
    <property type="entry name" value="HTH_LACI_2"/>
    <property type="match status" value="1"/>
</dbReference>
<gene>
    <name evidence="5" type="ORF">SAMN04488078_100174</name>
</gene>
<dbReference type="SUPFAM" id="SSF53822">
    <property type="entry name" value="Periplasmic binding protein-like I"/>
    <property type="match status" value="1"/>
</dbReference>
<dbReference type="AlphaFoldDB" id="A0A239ASD7"/>
<dbReference type="SMART" id="SM00354">
    <property type="entry name" value="HTH_LACI"/>
    <property type="match status" value="1"/>
</dbReference>
<dbReference type="Gene3D" id="1.10.260.40">
    <property type="entry name" value="lambda repressor-like DNA-binding domains"/>
    <property type="match status" value="1"/>
</dbReference>
<accession>A0A239ASD7</accession>
<dbReference type="PANTHER" id="PTHR30146:SF109">
    <property type="entry name" value="HTH-TYPE TRANSCRIPTIONAL REGULATOR GALS"/>
    <property type="match status" value="1"/>
</dbReference>
<feature type="domain" description="HTH lacI-type" evidence="4">
    <location>
        <begin position="1"/>
        <end position="55"/>
    </location>
</feature>
<dbReference type="CDD" id="cd01392">
    <property type="entry name" value="HTH_LacI"/>
    <property type="match status" value="1"/>
</dbReference>
<dbReference type="GO" id="GO:0000976">
    <property type="term" value="F:transcription cis-regulatory region binding"/>
    <property type="evidence" value="ECO:0007669"/>
    <property type="project" value="TreeGrafter"/>
</dbReference>
<keyword evidence="1" id="KW-0805">Transcription regulation</keyword>
<dbReference type="CDD" id="cd20010">
    <property type="entry name" value="PBP1_AglR-like"/>
    <property type="match status" value="1"/>
</dbReference>
<keyword evidence="3" id="KW-0804">Transcription</keyword>
<name>A0A239ASD7_9RHOB</name>
<dbReference type="InterPro" id="IPR028082">
    <property type="entry name" value="Peripla_BP_I"/>
</dbReference>
<protein>
    <submittedName>
        <fullName evidence="5">Transcriptional regulator, LacI family</fullName>
    </submittedName>
</protein>
<reference evidence="5 6" key="1">
    <citation type="submission" date="2017-06" db="EMBL/GenBank/DDBJ databases">
        <authorList>
            <person name="Kim H.J."/>
            <person name="Triplett B.A."/>
        </authorList>
    </citation>
    <scope>NUCLEOTIDE SEQUENCE [LARGE SCALE GENOMIC DNA]</scope>
    <source>
        <strain evidence="5 6">DSM 11445</strain>
    </source>
</reference>
<evidence type="ECO:0000259" key="4">
    <source>
        <dbReference type="PROSITE" id="PS50932"/>
    </source>
</evidence>
<sequence length="342" mass="37635">MNLKQLSQHLNLSQTTVSRALNGFPEVSEKTRERVLQAAKKLNYSPNARAKGLATGRAQAIGHVLPISDQHEMVNPIFGDFIAGAGQTYAKEGYEVVISLVRDTEQEQAYRSIRSRGSVDGIIVHGPRMADSRIPLLSELGMPFVVHGRASDVTLPYSWLDTNNSRAFRRATEFLLDLGHRRIALINGLEFMDFAFRRREAYVSALTDRGIAADPALMRSDEMTEVFGYRCARDMLRDPAPPTAFLVSSMITAIGVRRAIHEAGLQMGRDVSVITHDDDLGYLKNGHDVPIFTATRSSVRSAGARAAEMLLHLIRTPGAPPQTQLMEAELIIGSSTGPAIQR</sequence>
<evidence type="ECO:0000256" key="1">
    <source>
        <dbReference type="ARBA" id="ARBA00023015"/>
    </source>
</evidence>
<dbReference type="Pfam" id="PF00356">
    <property type="entry name" value="LacI"/>
    <property type="match status" value="1"/>
</dbReference>
<evidence type="ECO:0000313" key="6">
    <source>
        <dbReference type="Proteomes" id="UP000198440"/>
    </source>
</evidence>
<dbReference type="InterPro" id="IPR046335">
    <property type="entry name" value="LacI/GalR-like_sensor"/>
</dbReference>
<evidence type="ECO:0000256" key="3">
    <source>
        <dbReference type="ARBA" id="ARBA00023163"/>
    </source>
</evidence>
<dbReference type="SUPFAM" id="SSF47413">
    <property type="entry name" value="lambda repressor-like DNA-binding domains"/>
    <property type="match status" value="1"/>
</dbReference>
<dbReference type="GO" id="GO:0003700">
    <property type="term" value="F:DNA-binding transcription factor activity"/>
    <property type="evidence" value="ECO:0007669"/>
    <property type="project" value="TreeGrafter"/>
</dbReference>